<keyword evidence="3 8" id="KW-0813">Transport</keyword>
<dbReference type="Proteomes" id="UP000295681">
    <property type="component" value="Unassembled WGS sequence"/>
</dbReference>
<evidence type="ECO:0000256" key="2">
    <source>
        <dbReference type="ARBA" id="ARBA00010892"/>
    </source>
</evidence>
<sequence length="338" mass="37246">MKQTKHIAFKHDILRYATMIALIMGAALLLLNATGQASPEMVGMAIISFTFGLQHAFDVDHIAAIDNMTRKMLNDGKNTRGVGFYFSLGHSLVVIIMALITVLLVEWAKNTMPIFEALGGAMGTLIAAIMLIFLAVVNSFIIVNIWLNFKNSQQDTTLTRNDSTSKINKIFLKLLNLIQHNWQVMIVGFLFGLGFDTATQIAVLASSATATNSGAAWYVSLSFPLFFTAGMCFMDTLDGLFMSSTYKWVFSSPYRKVYFNLTITGISILAAGFIGFADLIQALSALLDWNNGLTSWVQALDFNQLGFILVGLFAISWIIALIIWHSLKLSNKDHGSII</sequence>
<gene>
    <name evidence="9" type="ORF">C5L23_000274</name>
</gene>
<reference evidence="9 10" key="1">
    <citation type="journal article" date="2019" name="Appl. Microbiol. Biotechnol.">
        <title>Uncovering carbohydrate metabolism through a genotype-phenotype association study of 56 lactic acid bacteria genomes.</title>
        <authorList>
            <person name="Buron-Moles G."/>
            <person name="Chailyan A."/>
            <person name="Dolejs I."/>
            <person name="Forster J."/>
            <person name="Miks M.H."/>
        </authorList>
    </citation>
    <scope>NUCLEOTIDE SEQUENCE [LARGE SCALE GENOMIC DNA]</scope>
    <source>
        <strain evidence="9 10">ATCC 700006</strain>
    </source>
</reference>
<keyword evidence="7 8" id="KW-0472">Membrane</keyword>
<feature type="transmembrane region" description="Helical" evidence="8">
    <location>
        <begin position="43"/>
        <end position="63"/>
    </location>
</feature>
<accession>A0A4V3A2C8</accession>
<keyword evidence="5 8" id="KW-0812">Transmembrane</keyword>
<comment type="similarity">
    <text evidence="2 8">Belongs to the NiCoT transporter (TC 2.A.52) family.</text>
</comment>
<feature type="transmembrane region" description="Helical" evidence="8">
    <location>
        <begin position="170"/>
        <end position="195"/>
    </location>
</feature>
<protein>
    <recommendedName>
        <fullName evidence="8">Nickel/cobalt efflux system</fullName>
    </recommendedName>
</protein>
<evidence type="ECO:0000313" key="9">
    <source>
        <dbReference type="EMBL" id="TDG67968.1"/>
    </source>
</evidence>
<feature type="transmembrane region" description="Helical" evidence="8">
    <location>
        <begin position="84"/>
        <end position="105"/>
    </location>
</feature>
<evidence type="ECO:0000256" key="7">
    <source>
        <dbReference type="ARBA" id="ARBA00023136"/>
    </source>
</evidence>
<dbReference type="GO" id="GO:0005886">
    <property type="term" value="C:plasma membrane"/>
    <property type="evidence" value="ECO:0007669"/>
    <property type="project" value="UniProtKB-SubCell"/>
</dbReference>
<dbReference type="InterPro" id="IPR004688">
    <property type="entry name" value="Ni/Co_transpt"/>
</dbReference>
<evidence type="ECO:0000256" key="3">
    <source>
        <dbReference type="ARBA" id="ARBA00022448"/>
    </source>
</evidence>
<feature type="transmembrane region" description="Helical" evidence="8">
    <location>
        <begin position="258"/>
        <end position="284"/>
    </location>
</feature>
<feature type="transmembrane region" description="Helical" evidence="8">
    <location>
        <begin position="215"/>
        <end position="237"/>
    </location>
</feature>
<keyword evidence="10" id="KW-1185">Reference proteome</keyword>
<evidence type="ECO:0000256" key="1">
    <source>
        <dbReference type="ARBA" id="ARBA00004127"/>
    </source>
</evidence>
<feature type="transmembrane region" description="Helical" evidence="8">
    <location>
        <begin position="304"/>
        <end position="324"/>
    </location>
</feature>
<dbReference type="AlphaFoldDB" id="A0A4V3A2C8"/>
<keyword evidence="4" id="KW-0533">Nickel</keyword>
<keyword evidence="6 8" id="KW-1133">Transmembrane helix</keyword>
<dbReference type="EMBL" id="PUFI01000014">
    <property type="protein sequence ID" value="TDG67968.1"/>
    <property type="molecule type" value="Genomic_DNA"/>
</dbReference>
<evidence type="ECO:0000256" key="5">
    <source>
        <dbReference type="ARBA" id="ARBA00022692"/>
    </source>
</evidence>
<name>A0A4V3A2C8_9LACO</name>
<organism evidence="9 10">
    <name type="scientific">Leuconostoc fallax</name>
    <dbReference type="NCBI Taxonomy" id="1251"/>
    <lineage>
        <taxon>Bacteria</taxon>
        <taxon>Bacillati</taxon>
        <taxon>Bacillota</taxon>
        <taxon>Bacilli</taxon>
        <taxon>Lactobacillales</taxon>
        <taxon>Lactobacillaceae</taxon>
        <taxon>Leuconostoc</taxon>
    </lineage>
</organism>
<evidence type="ECO:0000256" key="8">
    <source>
        <dbReference type="RuleBase" id="RU362101"/>
    </source>
</evidence>
<dbReference type="Pfam" id="PF03824">
    <property type="entry name" value="NicO"/>
    <property type="match status" value="1"/>
</dbReference>
<proteinExistence type="inferred from homology"/>
<dbReference type="PANTHER" id="PTHR31611:SF0">
    <property type="entry name" value="HIGH-AFFINITY NICKEL TRANSPORT PROTEIN NIC1"/>
    <property type="match status" value="1"/>
</dbReference>
<feature type="transmembrane region" description="Helical" evidence="8">
    <location>
        <begin position="125"/>
        <end position="149"/>
    </location>
</feature>
<evidence type="ECO:0000256" key="4">
    <source>
        <dbReference type="ARBA" id="ARBA00022596"/>
    </source>
</evidence>
<comment type="caution">
    <text evidence="9">The sequence shown here is derived from an EMBL/GenBank/DDBJ whole genome shotgun (WGS) entry which is preliminary data.</text>
</comment>
<dbReference type="GO" id="GO:0012505">
    <property type="term" value="C:endomembrane system"/>
    <property type="evidence" value="ECO:0007669"/>
    <property type="project" value="UniProtKB-SubCell"/>
</dbReference>
<dbReference type="STRING" id="907931.GCA_000165675_01094"/>
<evidence type="ECO:0000256" key="6">
    <source>
        <dbReference type="ARBA" id="ARBA00022989"/>
    </source>
</evidence>
<dbReference type="PANTHER" id="PTHR31611">
    <property type="entry name" value="HIGH-AFFINITY NICKEL TRANSPORT PROTEIN NIC1"/>
    <property type="match status" value="1"/>
</dbReference>
<dbReference type="InterPro" id="IPR011541">
    <property type="entry name" value="Ni/Co_transpt_high_affinity"/>
</dbReference>
<comment type="subcellular location">
    <subcellularLocation>
        <location evidence="8">Cell membrane</location>
        <topology evidence="8">Multi-pass membrane protein</topology>
    </subcellularLocation>
    <subcellularLocation>
        <location evidence="1">Endomembrane system</location>
        <topology evidence="1">Multi-pass membrane protein</topology>
    </subcellularLocation>
</comment>
<evidence type="ECO:0000313" key="10">
    <source>
        <dbReference type="Proteomes" id="UP000295681"/>
    </source>
</evidence>
<feature type="transmembrane region" description="Helical" evidence="8">
    <location>
        <begin position="12"/>
        <end position="31"/>
    </location>
</feature>
<dbReference type="GO" id="GO:0015099">
    <property type="term" value="F:nickel cation transmembrane transporter activity"/>
    <property type="evidence" value="ECO:0007669"/>
    <property type="project" value="UniProtKB-UniRule"/>
</dbReference>